<proteinExistence type="predicted"/>
<gene>
    <name evidence="2" type="ORF">I8Y58_002522</name>
</gene>
<organism evidence="2 3">
    <name type="scientific">Legionella pneumophila</name>
    <dbReference type="NCBI Taxonomy" id="446"/>
    <lineage>
        <taxon>Bacteria</taxon>
        <taxon>Pseudomonadati</taxon>
        <taxon>Pseudomonadota</taxon>
        <taxon>Gammaproteobacteria</taxon>
        <taxon>Legionellales</taxon>
        <taxon>Legionellaceae</taxon>
        <taxon>Legionella</taxon>
    </lineage>
</organism>
<accession>A0AAN5R611</accession>
<feature type="transmembrane region" description="Helical" evidence="1">
    <location>
        <begin position="52"/>
        <end position="79"/>
    </location>
</feature>
<dbReference type="AlphaFoldDB" id="A0AAN5R611"/>
<reference evidence="2" key="1">
    <citation type="journal article" date="2018" name="Genome Biol.">
        <title>SKESA: strategic k-mer extension for scrupulous assemblies.</title>
        <authorList>
            <person name="Souvorov A."/>
            <person name="Agarwala R."/>
            <person name="Lipman D.J."/>
        </authorList>
    </citation>
    <scope>NUCLEOTIDE SEQUENCE</scope>
    <source>
        <strain evidence="2">D3612</strain>
    </source>
</reference>
<dbReference type="EMBL" id="DACSEI010000031">
    <property type="protein sequence ID" value="HAT1597280.1"/>
    <property type="molecule type" value="Genomic_DNA"/>
</dbReference>
<evidence type="ECO:0000313" key="3">
    <source>
        <dbReference type="Proteomes" id="UP000861567"/>
    </source>
</evidence>
<evidence type="ECO:0000256" key="1">
    <source>
        <dbReference type="SAM" id="Phobius"/>
    </source>
</evidence>
<sequence length="97" mass="10965">MNSLLDIKQDLLVVPDGETIASNQAIKQSSNQAIKQSSNQHWIFPYFHCSPLYFIVFLSFIQGFALSLCAAFILCCTFVHSPPCYANRLLLTAYCFH</sequence>
<keyword evidence="1" id="KW-0472">Membrane</keyword>
<dbReference type="Proteomes" id="UP000861567">
    <property type="component" value="Unassembled WGS sequence"/>
</dbReference>
<name>A0AAN5R611_LEGPN</name>
<keyword evidence="1" id="KW-1133">Transmembrane helix</keyword>
<keyword evidence="1" id="KW-0812">Transmembrane</keyword>
<reference evidence="2" key="2">
    <citation type="submission" date="2020-11" db="EMBL/GenBank/DDBJ databases">
        <authorList>
            <consortium name="NCBI Pathogen Detection Project"/>
        </authorList>
    </citation>
    <scope>NUCLEOTIDE SEQUENCE</scope>
    <source>
        <strain evidence="2">D3612</strain>
    </source>
</reference>
<evidence type="ECO:0000313" key="2">
    <source>
        <dbReference type="EMBL" id="HAT1597280.1"/>
    </source>
</evidence>
<protein>
    <submittedName>
        <fullName evidence="2">Uncharacterized protein</fullName>
    </submittedName>
</protein>
<comment type="caution">
    <text evidence="2">The sequence shown here is derived from an EMBL/GenBank/DDBJ whole genome shotgun (WGS) entry which is preliminary data.</text>
</comment>